<dbReference type="InterPro" id="IPR011009">
    <property type="entry name" value="Kinase-like_dom_sf"/>
</dbReference>
<dbReference type="Proteomes" id="UP000824083">
    <property type="component" value="Unassembled WGS sequence"/>
</dbReference>
<dbReference type="AlphaFoldDB" id="A0A9D1LEQ8"/>
<protein>
    <submittedName>
        <fullName evidence="1">Uncharacterized protein</fullName>
    </submittedName>
</protein>
<dbReference type="EMBL" id="DVMY01000102">
    <property type="protein sequence ID" value="HIU37918.1"/>
    <property type="molecule type" value="Genomic_DNA"/>
</dbReference>
<accession>A0A9D1LEQ8</accession>
<dbReference type="Pfam" id="PF06293">
    <property type="entry name" value="Kdo"/>
    <property type="match status" value="1"/>
</dbReference>
<name>A0A9D1LEQ8_9BURK</name>
<organism evidence="1 2">
    <name type="scientific">Candidatus Aphodousia faecigallinarum</name>
    <dbReference type="NCBI Taxonomy" id="2840677"/>
    <lineage>
        <taxon>Bacteria</taxon>
        <taxon>Pseudomonadati</taxon>
        <taxon>Pseudomonadota</taxon>
        <taxon>Betaproteobacteria</taxon>
        <taxon>Burkholderiales</taxon>
        <taxon>Sutterellaceae</taxon>
        <taxon>Sutterellaceae incertae sedis</taxon>
        <taxon>Candidatus Aphodousia</taxon>
    </lineage>
</organism>
<evidence type="ECO:0000313" key="2">
    <source>
        <dbReference type="Proteomes" id="UP000824083"/>
    </source>
</evidence>
<sequence length="279" mass="32039">MYTRWSPELTRLLHPSNGTKSIRKGNLEYYVLPSRVQDCLLSIASDIDNVIEKGCIQKYEDNSTASLFSVQEETFFGKHVRFHQKSFDRRLRYFIQPSRSFWTAVVANRMQNADIPTPCVYAVAERRSCHLLSDSYVITEALDNALMLHTVVSRSPNNIEYLKKASRLLRLLHNAGITHGDAKLANFYVQDETMGFWDLDSALIFSGPVPTKYVIRDIGRLLSSYIVTVDECPESDPEFMNTKKISEALANAYGIDVQVFLPFYNSYWLKKIKLQHDFG</sequence>
<proteinExistence type="predicted"/>
<dbReference type="SUPFAM" id="SSF56112">
    <property type="entry name" value="Protein kinase-like (PK-like)"/>
    <property type="match status" value="1"/>
</dbReference>
<comment type="caution">
    <text evidence="1">The sequence shown here is derived from an EMBL/GenBank/DDBJ whole genome shotgun (WGS) entry which is preliminary data.</text>
</comment>
<reference evidence="1" key="2">
    <citation type="journal article" date="2021" name="PeerJ">
        <title>Extensive microbial diversity within the chicken gut microbiome revealed by metagenomics and culture.</title>
        <authorList>
            <person name="Gilroy R."/>
            <person name="Ravi A."/>
            <person name="Getino M."/>
            <person name="Pursley I."/>
            <person name="Horton D.L."/>
            <person name="Alikhan N.F."/>
            <person name="Baker D."/>
            <person name="Gharbi K."/>
            <person name="Hall N."/>
            <person name="Watson M."/>
            <person name="Adriaenssens E.M."/>
            <person name="Foster-Nyarko E."/>
            <person name="Jarju S."/>
            <person name="Secka A."/>
            <person name="Antonio M."/>
            <person name="Oren A."/>
            <person name="Chaudhuri R.R."/>
            <person name="La Ragione R."/>
            <person name="Hildebrand F."/>
            <person name="Pallen M.J."/>
        </authorList>
    </citation>
    <scope>NUCLEOTIDE SEQUENCE</scope>
    <source>
        <strain evidence="1">7463</strain>
    </source>
</reference>
<reference evidence="1" key="1">
    <citation type="submission" date="2020-10" db="EMBL/GenBank/DDBJ databases">
        <authorList>
            <person name="Gilroy R."/>
        </authorList>
    </citation>
    <scope>NUCLEOTIDE SEQUENCE</scope>
    <source>
        <strain evidence="1">7463</strain>
    </source>
</reference>
<evidence type="ECO:0000313" key="1">
    <source>
        <dbReference type="EMBL" id="HIU37918.1"/>
    </source>
</evidence>
<gene>
    <name evidence="1" type="ORF">IAC56_06570</name>
</gene>